<feature type="domain" description="4Fe-4S ferredoxin-type" evidence="14">
    <location>
        <begin position="29"/>
        <end position="59"/>
    </location>
</feature>
<protein>
    <submittedName>
        <fullName evidence="15">Formate dehydrogenase (Quinone-dependent) iron-sulfur subunit</fullName>
    </submittedName>
</protein>
<keyword evidence="3" id="KW-1003">Cell membrane</keyword>
<dbReference type="Pfam" id="PF13247">
    <property type="entry name" value="Fer4_11"/>
    <property type="match status" value="1"/>
</dbReference>
<keyword evidence="16" id="KW-1185">Reference proteome</keyword>
<dbReference type="EMBL" id="QGUB01000002">
    <property type="protein sequence ID" value="PWW47756.1"/>
    <property type="molecule type" value="Genomic_DNA"/>
</dbReference>
<keyword evidence="9 12" id="KW-0408">Iron</keyword>
<evidence type="ECO:0000256" key="2">
    <source>
        <dbReference type="ARBA" id="ARBA00022448"/>
    </source>
</evidence>
<comment type="subcellular location">
    <subcellularLocation>
        <location evidence="1">Cell membrane</location>
    </subcellularLocation>
</comment>
<feature type="binding site" evidence="12">
    <location>
        <position position="38"/>
    </location>
    <ligand>
        <name>[4Fe-4S] cluster</name>
        <dbReference type="ChEBI" id="CHEBI:49883"/>
        <label>1</label>
    </ligand>
</feature>
<dbReference type="OrthoDB" id="9779457at2"/>
<dbReference type="InterPro" id="IPR006470">
    <property type="entry name" value="Formate_DH_bsu_Proteobacteria"/>
</dbReference>
<dbReference type="Proteomes" id="UP000246483">
    <property type="component" value="Unassembled WGS sequence"/>
</dbReference>
<feature type="domain" description="4Fe-4S ferredoxin-type" evidence="14">
    <location>
        <begin position="126"/>
        <end position="155"/>
    </location>
</feature>
<dbReference type="GO" id="GO:0046872">
    <property type="term" value="F:metal ion binding"/>
    <property type="evidence" value="ECO:0007669"/>
    <property type="project" value="UniProtKB-KW"/>
</dbReference>
<dbReference type="RefSeq" id="WP_019373509.1">
    <property type="nucleotide sequence ID" value="NZ_ALEE01000282.1"/>
</dbReference>
<dbReference type="GO" id="GO:0005886">
    <property type="term" value="C:plasma membrane"/>
    <property type="evidence" value="ECO:0007669"/>
    <property type="project" value="UniProtKB-SubCell"/>
</dbReference>
<feature type="region of interest" description="Disordered" evidence="13">
    <location>
        <begin position="287"/>
        <end position="310"/>
    </location>
</feature>
<feature type="binding site" evidence="12">
    <location>
        <position position="165"/>
    </location>
    <ligand>
        <name>[4Fe-4S] cluster</name>
        <dbReference type="ChEBI" id="CHEBI:49883"/>
        <label>2</label>
    </ligand>
</feature>
<accession>A0A317RCW3</accession>
<dbReference type="Gene3D" id="3.30.70.20">
    <property type="match status" value="2"/>
</dbReference>
<dbReference type="GO" id="GO:0045333">
    <property type="term" value="P:cellular respiration"/>
    <property type="evidence" value="ECO:0007669"/>
    <property type="project" value="InterPro"/>
</dbReference>
<keyword evidence="10 12" id="KW-0411">Iron-sulfur</keyword>
<dbReference type="GO" id="GO:0051539">
    <property type="term" value="F:4 iron, 4 sulfur cluster binding"/>
    <property type="evidence" value="ECO:0007669"/>
    <property type="project" value="UniProtKB-KW"/>
</dbReference>
<evidence type="ECO:0000256" key="11">
    <source>
        <dbReference type="ARBA" id="ARBA00023136"/>
    </source>
</evidence>
<evidence type="ECO:0000256" key="3">
    <source>
        <dbReference type="ARBA" id="ARBA00022475"/>
    </source>
</evidence>
<comment type="caution">
    <text evidence="15">The sequence shown here is derived from an EMBL/GenBank/DDBJ whole genome shotgun (WGS) entry which is preliminary data.</text>
</comment>
<keyword evidence="2" id="KW-0813">Transport</keyword>
<dbReference type="InterPro" id="IPR038384">
    <property type="entry name" value="Formate_DH_C_sf"/>
</dbReference>
<dbReference type="InterPro" id="IPR014603">
    <property type="entry name" value="Formate_DH_Fe-S_su"/>
</dbReference>
<feature type="binding site" evidence="12">
    <location>
        <position position="44"/>
    </location>
    <ligand>
        <name>[4Fe-4S] cluster</name>
        <dbReference type="ChEBI" id="CHEBI:49883"/>
        <label>1</label>
    </ligand>
</feature>
<feature type="binding site" evidence="12">
    <location>
        <position position="110"/>
    </location>
    <ligand>
        <name>[4Fe-4S] cluster</name>
        <dbReference type="ChEBI" id="CHEBI:49883"/>
        <label>3</label>
    </ligand>
</feature>
<reference evidence="15 16" key="1">
    <citation type="submission" date="2018-05" db="EMBL/GenBank/DDBJ databases">
        <title>Genomic Encyclopedia of Type Strains, Phase IV (KMG-IV): sequencing the most valuable type-strain genomes for metagenomic binning, comparative biology and taxonomic classification.</title>
        <authorList>
            <person name="Goeker M."/>
        </authorList>
    </citation>
    <scope>NUCLEOTIDE SEQUENCE [LARGE SCALE GENOMIC DNA]</scope>
    <source>
        <strain evidence="15 16">DSM 26006</strain>
    </source>
</reference>
<organism evidence="15 16">
    <name type="scientific">Melaminivora alkalimesophila</name>
    <dbReference type="NCBI Taxonomy" id="1165852"/>
    <lineage>
        <taxon>Bacteria</taxon>
        <taxon>Pseudomonadati</taxon>
        <taxon>Pseudomonadota</taxon>
        <taxon>Betaproteobacteria</taxon>
        <taxon>Burkholderiales</taxon>
        <taxon>Comamonadaceae</taxon>
        <taxon>Melaminivora</taxon>
    </lineage>
</organism>
<keyword evidence="11" id="KW-0472">Membrane</keyword>
<gene>
    <name evidence="15" type="ORF">DFR36_102131</name>
</gene>
<keyword evidence="8" id="KW-0249">Electron transport</keyword>
<feature type="binding site" evidence="12">
    <location>
        <position position="177"/>
    </location>
    <ligand>
        <name>[4Fe-4S] cluster</name>
        <dbReference type="ChEBI" id="CHEBI:49883"/>
        <label>2</label>
    </ligand>
</feature>
<dbReference type="NCBIfam" id="TIGR01582">
    <property type="entry name" value="FDH-beta"/>
    <property type="match status" value="1"/>
</dbReference>
<feature type="binding site" evidence="12">
    <location>
        <position position="114"/>
    </location>
    <ligand>
        <name>[4Fe-4S] cluster</name>
        <dbReference type="ChEBI" id="CHEBI:49883"/>
        <label>4</label>
    </ligand>
</feature>
<dbReference type="InterPro" id="IPR015246">
    <property type="entry name" value="Formate_DH_TM"/>
</dbReference>
<evidence type="ECO:0000256" key="9">
    <source>
        <dbReference type="ARBA" id="ARBA00023004"/>
    </source>
</evidence>
<feature type="domain" description="4Fe-4S ferredoxin-type" evidence="14">
    <location>
        <begin position="93"/>
        <end position="125"/>
    </location>
</feature>
<evidence type="ECO:0000256" key="12">
    <source>
        <dbReference type="PIRSR" id="PIRSR036298-50"/>
    </source>
</evidence>
<dbReference type="CDD" id="cd10558">
    <property type="entry name" value="FDH-N"/>
    <property type="match status" value="1"/>
</dbReference>
<dbReference type="InterPro" id="IPR051555">
    <property type="entry name" value="FDH_Electron_Transfer_Unit"/>
</dbReference>
<feature type="binding site" evidence="12">
    <location>
        <position position="135"/>
    </location>
    <ligand>
        <name>[4Fe-4S] cluster</name>
        <dbReference type="ChEBI" id="CHEBI:49883"/>
        <label>4</label>
    </ligand>
</feature>
<evidence type="ECO:0000256" key="5">
    <source>
        <dbReference type="ARBA" id="ARBA00022692"/>
    </source>
</evidence>
<keyword evidence="7" id="KW-0677">Repeat</keyword>
<evidence type="ECO:0000256" key="8">
    <source>
        <dbReference type="ARBA" id="ARBA00022982"/>
    </source>
</evidence>
<feature type="binding site" evidence="12">
    <location>
        <position position="138"/>
    </location>
    <ligand>
        <name>[4Fe-4S] cluster</name>
        <dbReference type="ChEBI" id="CHEBI:49883"/>
        <label>4</label>
    </ligand>
</feature>
<keyword evidence="5" id="KW-0812">Transmembrane</keyword>
<dbReference type="AlphaFoldDB" id="A0A317RCW3"/>
<dbReference type="Gene3D" id="1.20.5.480">
    <property type="entry name" value="Single helix bin"/>
    <property type="match status" value="1"/>
</dbReference>
<keyword evidence="4 12" id="KW-0004">4Fe-4S</keyword>
<proteinExistence type="predicted"/>
<dbReference type="PIRSF" id="PIRSF036298">
    <property type="entry name" value="FDH_4Fe4S"/>
    <property type="match status" value="1"/>
</dbReference>
<evidence type="ECO:0000256" key="1">
    <source>
        <dbReference type="ARBA" id="ARBA00004236"/>
    </source>
</evidence>
<feature type="binding site" evidence="12">
    <location>
        <position position="181"/>
    </location>
    <ligand>
        <name>[4Fe-4S] cluster</name>
        <dbReference type="ChEBI" id="CHEBI:49883"/>
        <label>1</label>
    </ligand>
</feature>
<comment type="cofactor">
    <cofactor evidence="12">
        <name>[4Fe-4S] cluster</name>
        <dbReference type="ChEBI" id="CHEBI:49883"/>
    </cofactor>
    <text evidence="12">Binds 4 [4Fe-4S] clusters per subunit.</text>
</comment>
<evidence type="ECO:0000256" key="10">
    <source>
        <dbReference type="ARBA" id="ARBA00023014"/>
    </source>
</evidence>
<dbReference type="Pfam" id="PF09163">
    <property type="entry name" value="Form-deh_trans"/>
    <property type="match status" value="1"/>
</dbReference>
<evidence type="ECO:0000313" key="16">
    <source>
        <dbReference type="Proteomes" id="UP000246483"/>
    </source>
</evidence>
<feature type="binding site" evidence="12">
    <location>
        <position position="41"/>
    </location>
    <ligand>
        <name>[4Fe-4S] cluster</name>
        <dbReference type="ChEBI" id="CHEBI:49883"/>
        <label>1</label>
    </ligand>
</feature>
<feature type="binding site" evidence="12">
    <location>
        <position position="105"/>
    </location>
    <ligand>
        <name>[4Fe-4S] cluster</name>
        <dbReference type="ChEBI" id="CHEBI:49883"/>
        <label>3</label>
    </ligand>
</feature>
<feature type="binding site" evidence="12">
    <location>
        <position position="145"/>
    </location>
    <ligand>
        <name>[4Fe-4S] cluster</name>
        <dbReference type="ChEBI" id="CHEBI:49883"/>
        <label>3</label>
    </ligand>
</feature>
<evidence type="ECO:0000256" key="13">
    <source>
        <dbReference type="SAM" id="MobiDB-lite"/>
    </source>
</evidence>
<dbReference type="SUPFAM" id="SSF54862">
    <property type="entry name" value="4Fe-4S ferredoxins"/>
    <property type="match status" value="1"/>
</dbReference>
<feature type="binding site" evidence="12">
    <location>
        <position position="141"/>
    </location>
    <ligand>
        <name>[4Fe-4S] cluster</name>
        <dbReference type="ChEBI" id="CHEBI:49883"/>
        <label>4</label>
    </ligand>
</feature>
<dbReference type="GO" id="GO:0015944">
    <property type="term" value="P:formate oxidation"/>
    <property type="evidence" value="ECO:0007669"/>
    <property type="project" value="InterPro"/>
</dbReference>
<dbReference type="Pfam" id="PF12800">
    <property type="entry name" value="Fer4_4"/>
    <property type="match status" value="1"/>
</dbReference>
<evidence type="ECO:0000259" key="14">
    <source>
        <dbReference type="PROSITE" id="PS51379"/>
    </source>
</evidence>
<evidence type="ECO:0000313" key="15">
    <source>
        <dbReference type="EMBL" id="PWW47756.1"/>
    </source>
</evidence>
<dbReference type="PROSITE" id="PS51379">
    <property type="entry name" value="4FE4S_FER_2"/>
    <property type="match status" value="3"/>
</dbReference>
<sequence length="310" mass="33583">MALQSLDIKRLSATTTPAPQARAPHSGEVAKLIDVSKCIGCKACQTACMEWNDLRQEPGATAHGTYDNPTDLTANAWTVMRFTEYENEASGNLEWLIRKDGCMHCEDPGCLKACPAPGAIVQYTNGIVDFHEEHCIGCGYCITGCPFDIPRISQKDNKAYKCTLCSDRVAVGQEPACVKTCPTGAIVFGTKQAMREHAEGRITDLKERGFQNAGLYDPAGVGGTHVMYVLHHADKPSLYQGLPDAPRISPMVSLWKGAAKPLAMVALGAAALGSLFHFITKGPNEVSKELEDEMERKDREAQAAAEENQP</sequence>
<feature type="compositionally biased region" description="Basic and acidic residues" evidence="13">
    <location>
        <begin position="287"/>
        <end position="301"/>
    </location>
</feature>
<dbReference type="PROSITE" id="PS00198">
    <property type="entry name" value="4FE4S_FER_1"/>
    <property type="match status" value="1"/>
</dbReference>
<dbReference type="PANTHER" id="PTHR43545:SF6">
    <property type="entry name" value="FORMATE DEHYDROGENASE, NITRATE-INDUCIBLE, IRON-SULFUR SUBUNIT"/>
    <property type="match status" value="1"/>
</dbReference>
<dbReference type="InterPro" id="IPR017900">
    <property type="entry name" value="4Fe4S_Fe_S_CS"/>
</dbReference>
<dbReference type="InterPro" id="IPR017896">
    <property type="entry name" value="4Fe4S_Fe-S-bd"/>
</dbReference>
<feature type="binding site" evidence="12">
    <location>
        <position position="102"/>
    </location>
    <ligand>
        <name>[4Fe-4S] cluster</name>
        <dbReference type="ChEBI" id="CHEBI:49883"/>
        <label>3</label>
    </ligand>
</feature>
<dbReference type="PANTHER" id="PTHR43545">
    <property type="entry name" value="FORMATE DEHYDROGENASE, NITRATE-INDUCIBLE, IRON-SULFUR SUBUNIT"/>
    <property type="match status" value="1"/>
</dbReference>
<keyword evidence="6 12" id="KW-0479">Metal-binding</keyword>
<evidence type="ECO:0000256" key="7">
    <source>
        <dbReference type="ARBA" id="ARBA00022737"/>
    </source>
</evidence>
<feature type="binding site" evidence="12">
    <location>
        <position position="48"/>
    </location>
    <ligand>
        <name>[4Fe-4S] cluster</name>
        <dbReference type="ChEBI" id="CHEBI:49883"/>
        <label>2</label>
    </ligand>
</feature>
<evidence type="ECO:0000256" key="6">
    <source>
        <dbReference type="ARBA" id="ARBA00022723"/>
    </source>
</evidence>
<evidence type="ECO:0000256" key="4">
    <source>
        <dbReference type="ARBA" id="ARBA00022485"/>
    </source>
</evidence>
<feature type="binding site" evidence="12">
    <location>
        <position position="162"/>
    </location>
    <ligand>
        <name>[4Fe-4S] cluster</name>
        <dbReference type="ChEBI" id="CHEBI:49883"/>
        <label>2</label>
    </ligand>
</feature>
<name>A0A317RCW3_9BURK</name>